<dbReference type="HOGENOM" id="CLU_039635_2_1_1"/>
<dbReference type="PANTHER" id="PTHR14224">
    <property type="entry name" value="SIMILAR TO PREFERENTIALLY EXPRESSED ANTIGEN IN MELANOMA-LIKE 3"/>
    <property type="match status" value="1"/>
</dbReference>
<protein>
    <submittedName>
        <fullName evidence="4">PRAME like 16</fullName>
    </submittedName>
</protein>
<dbReference type="Gene3D" id="3.80.10.10">
    <property type="entry name" value="Ribonuclease Inhibitor"/>
    <property type="match status" value="1"/>
</dbReference>
<dbReference type="RNAct" id="A2ASI9">
    <property type="molecule type" value="protein"/>
</dbReference>
<proteinExistence type="inferred from homology"/>
<dbReference type="MGI" id="MGI:3649968">
    <property type="gene designation" value="Pramel16"/>
</dbReference>
<reference evidence="4 6" key="1">
    <citation type="journal article" date="2009" name="PLoS Biol.">
        <title>Lineage-specific biology revealed by a finished genome assembly of the mouse.</title>
        <authorList>
            <consortium name="Mouse Genome Sequencing Consortium"/>
            <person name="Church D.M."/>
            <person name="Goodstadt L."/>
            <person name="Hillier L.W."/>
            <person name="Zody M.C."/>
            <person name="Goldstein S."/>
            <person name="She X."/>
            <person name="Bult C.J."/>
            <person name="Agarwala R."/>
            <person name="Cherry J.L."/>
            <person name="DiCuccio M."/>
            <person name="Hlavina W."/>
            <person name="Kapustin Y."/>
            <person name="Meric P."/>
            <person name="Maglott D."/>
            <person name="Birtle Z."/>
            <person name="Marques A.C."/>
            <person name="Graves T."/>
            <person name="Zhou S."/>
            <person name="Teague B."/>
            <person name="Potamousis K."/>
            <person name="Churas C."/>
            <person name="Place M."/>
            <person name="Herschleb J."/>
            <person name="Runnheim R."/>
            <person name="Forrest D."/>
            <person name="Amos-Landgraf J."/>
            <person name="Schwartz D.C."/>
            <person name="Cheng Z."/>
            <person name="Lindblad-Toh K."/>
            <person name="Eichler E.E."/>
            <person name="Ponting C.P."/>
        </authorList>
    </citation>
    <scope>NUCLEOTIDE SEQUENCE [LARGE SCALE GENOMIC DNA]</scope>
    <source>
        <strain evidence="4 6">C57BL/6J</strain>
    </source>
</reference>
<dbReference type="InterPro" id="IPR050694">
    <property type="entry name" value="LRRC14/PRAME"/>
</dbReference>
<dbReference type="VEuPathDB" id="HostDB:ENSMUSG00000078511"/>
<dbReference type="BioGRID-ORCS" id="329984">
    <property type="hits" value="2 hits in 43 CRISPR screens"/>
</dbReference>
<dbReference type="Proteomes" id="UP000000589">
    <property type="component" value="Chromosome 4"/>
</dbReference>
<dbReference type="GO" id="GO:0043161">
    <property type="term" value="P:proteasome-mediated ubiquitin-dependent protein catabolic process"/>
    <property type="evidence" value="ECO:0000318"/>
    <property type="project" value="GO_Central"/>
</dbReference>
<dbReference type="GeneID" id="329984"/>
<dbReference type="AlphaFoldDB" id="A2ASI9"/>
<dbReference type="RefSeq" id="NP_001119787.2">
    <property type="nucleotide sequence ID" value="NM_001126315.3"/>
</dbReference>
<dbReference type="RefSeq" id="NP_001393628.1">
    <property type="nucleotide sequence ID" value="NM_001406699.1"/>
</dbReference>
<dbReference type="Bgee" id="ENSMUSG00000078511">
    <property type="expression patterns" value="Expressed in blastoderm cell in morula and 2 other cell types or tissues"/>
</dbReference>
<dbReference type="Ensembl" id="ENSMUST00000105766.3">
    <property type="protein sequence ID" value="ENSMUSP00000101392.3"/>
    <property type="gene ID" value="ENSMUSG00000078511.5"/>
</dbReference>
<sequence length="481" mass="54842">MSFQDPPTLLSLAVQSLVKNEALAINALQELPRELFPPLFKAAFTGRHTKILKEMVGSWPLLCLPVGALMNVPDMSILQAVLDGVDMQLTGNFHPRKRKLQVLDLRNVHHHFWDVSAGPEDGDGSAETVCQKQKATRPHRYALRRRLKVVTDLCLQFDLEEHQTYFLQWAQERRCSLNLCCVKMQIRELPIHTVRKILQIFQPYCIEELELNTGWTLSTLACFTPCLGQMKNLRKLHLTLVHEKLFTFLRTSTDIQEKSVTKFISQFSKLNSLQHLNLTGLYFLTGHINELLGCLKTPLEFLSIALCKYSQSDMESFAQCQSLHHLKHLHLAGIILHDLSLVPLGIFLENVANTLKTLELEHCRMTDSQVSAFIPALNKCSQLIEVNFCDNDISTSVLMNLLHHTANLSQLIMELYPAPLECYETGFVLRAERFVQLSSELMNILCTVRQPHSICFASQLCLICSQRCTYGLETRLCHCCQ</sequence>
<evidence type="ECO:0000256" key="1">
    <source>
        <dbReference type="ARBA" id="ARBA00009608"/>
    </source>
</evidence>
<dbReference type="SMR" id="A2ASI9"/>
<reference evidence="4 6" key="2">
    <citation type="journal article" date="2011" name="PLoS Biol.">
        <title>Modernizing reference genome assemblies.</title>
        <authorList>
            <person name="Church D.M."/>
            <person name="Schneider V.A."/>
            <person name="Graves T."/>
            <person name="Auger K."/>
            <person name="Cunningham F."/>
            <person name="Bouk N."/>
            <person name="Chen H.C."/>
            <person name="Agarwala R."/>
            <person name="McLaren W.M."/>
            <person name="Ritchie G.R."/>
            <person name="Albracht D."/>
            <person name="Kremitzki M."/>
            <person name="Rock S."/>
            <person name="Kotkiewicz H."/>
            <person name="Kremitzki C."/>
            <person name="Wollam A."/>
            <person name="Trani L."/>
            <person name="Fulton L."/>
            <person name="Fulton R."/>
            <person name="Matthews L."/>
            <person name="Whitehead S."/>
            <person name="Chow W."/>
            <person name="Torrance J."/>
            <person name="Dunn M."/>
            <person name="Harden G."/>
            <person name="Threadgold G."/>
            <person name="Wood J."/>
            <person name="Collins J."/>
            <person name="Heath P."/>
            <person name="Griffiths G."/>
            <person name="Pelan S."/>
            <person name="Grafham D."/>
            <person name="Eichler E.E."/>
            <person name="Weinstock G."/>
            <person name="Mardis E.R."/>
            <person name="Wilson R.K."/>
            <person name="Howe K."/>
            <person name="Flicek P."/>
            <person name="Hubbard T."/>
        </authorList>
    </citation>
    <scope>NUCLEOTIDE SEQUENCE [LARGE SCALE GENOMIC DNA]</scope>
    <source>
        <strain evidence="4 6">C57BL/6J</strain>
    </source>
</reference>
<keyword evidence="2" id="KW-0433">Leucine-rich repeat</keyword>
<dbReference type="CTD" id="329984"/>
<dbReference type="FunFam" id="3.80.10.10:FF:000404">
    <property type="entry name" value="Predicted gene 7682"/>
    <property type="match status" value="1"/>
</dbReference>
<dbReference type="GO" id="GO:0043066">
    <property type="term" value="P:negative regulation of apoptotic process"/>
    <property type="evidence" value="ECO:0007669"/>
    <property type="project" value="InterPro"/>
</dbReference>
<keyword evidence="6" id="KW-1185">Reference proteome</keyword>
<dbReference type="GO" id="GO:0045892">
    <property type="term" value="P:negative regulation of DNA-templated transcription"/>
    <property type="evidence" value="ECO:0007669"/>
    <property type="project" value="InterPro"/>
</dbReference>
<organism evidence="4 6">
    <name type="scientific">Mus musculus</name>
    <name type="common">Mouse</name>
    <dbReference type="NCBI Taxonomy" id="10090"/>
    <lineage>
        <taxon>Eukaryota</taxon>
        <taxon>Metazoa</taxon>
        <taxon>Chordata</taxon>
        <taxon>Craniata</taxon>
        <taxon>Vertebrata</taxon>
        <taxon>Euteleostomi</taxon>
        <taxon>Mammalia</taxon>
        <taxon>Eutheria</taxon>
        <taxon>Euarchontoglires</taxon>
        <taxon>Glires</taxon>
        <taxon>Rodentia</taxon>
        <taxon>Myomorpha</taxon>
        <taxon>Muroidea</taxon>
        <taxon>Muridae</taxon>
        <taxon>Murinae</taxon>
        <taxon>Mus</taxon>
        <taxon>Mus</taxon>
    </lineage>
</organism>
<reference evidence="4" key="4">
    <citation type="submission" date="2025-09" db="UniProtKB">
        <authorList>
            <consortium name="Ensembl"/>
        </authorList>
    </citation>
    <scope>IDENTIFICATION</scope>
    <source>
        <strain evidence="4">C57BL/6J</strain>
    </source>
</reference>
<reference evidence="4" key="3">
    <citation type="submission" date="2025-08" db="UniProtKB">
        <authorList>
            <consortium name="Ensembl"/>
        </authorList>
    </citation>
    <scope>IDENTIFICATION</scope>
    <source>
        <strain evidence="4">C57BL/6J</strain>
    </source>
</reference>
<dbReference type="GO" id="GO:0005737">
    <property type="term" value="C:cytoplasm"/>
    <property type="evidence" value="ECO:0000318"/>
    <property type="project" value="GO_Central"/>
</dbReference>
<dbReference type="AGR" id="MGI:3649968"/>
<dbReference type="InterPro" id="IPR026271">
    <property type="entry name" value="PRAME"/>
</dbReference>
<dbReference type="RefSeq" id="NP_001393629.1">
    <property type="nucleotide sequence ID" value="NM_001406700.1"/>
</dbReference>
<dbReference type="PhylomeDB" id="A2ASI9"/>
<dbReference type="PANTHER" id="PTHR14224:SF103">
    <property type="entry name" value="PRAME LIKE 16-RELATED"/>
    <property type="match status" value="1"/>
</dbReference>
<dbReference type="GO" id="GO:0031462">
    <property type="term" value="C:Cul2-RING ubiquitin ligase complex"/>
    <property type="evidence" value="ECO:0000266"/>
    <property type="project" value="GO_Central"/>
</dbReference>
<dbReference type="PaxDb" id="10090-ENSMUSP00000101392"/>
<dbReference type="GO" id="GO:0045596">
    <property type="term" value="P:negative regulation of cell differentiation"/>
    <property type="evidence" value="ECO:0007669"/>
    <property type="project" value="InterPro"/>
</dbReference>
<dbReference type="KEGG" id="mmu:329984"/>
<dbReference type="InParanoid" id="A2ASI9"/>
<accession>A2ASI9</accession>
<evidence type="ECO:0000313" key="6">
    <source>
        <dbReference type="Proteomes" id="UP000000589"/>
    </source>
</evidence>
<dbReference type="GO" id="GO:0008284">
    <property type="term" value="P:positive regulation of cell population proliferation"/>
    <property type="evidence" value="ECO:0007669"/>
    <property type="project" value="InterPro"/>
</dbReference>
<gene>
    <name evidence="4 5" type="primary">Pramel16</name>
    <name evidence="5" type="synonym">Gm13101</name>
</gene>
<dbReference type="SUPFAM" id="SSF52047">
    <property type="entry name" value="RNI-like"/>
    <property type="match status" value="1"/>
</dbReference>
<name>A2ASI9_MOUSE</name>
<evidence type="ECO:0000256" key="2">
    <source>
        <dbReference type="ARBA" id="ARBA00022614"/>
    </source>
</evidence>
<dbReference type="eggNOG" id="ENOG502QWSJ">
    <property type="taxonomic scope" value="Eukaryota"/>
</dbReference>
<evidence type="ECO:0000313" key="5">
    <source>
        <dbReference type="MGI" id="MGI:3649968"/>
    </source>
</evidence>
<dbReference type="FunCoup" id="A2ASI9">
    <property type="interactions" value="22"/>
</dbReference>
<dbReference type="STRING" id="10090.ENSMUSP00000101392"/>
<keyword evidence="3" id="KW-0677">Repeat</keyword>
<dbReference type="GO" id="GO:1990756">
    <property type="term" value="F:ubiquitin-like ligase-substrate adaptor activity"/>
    <property type="evidence" value="ECO:0000266"/>
    <property type="project" value="GO_Central"/>
</dbReference>
<evidence type="ECO:0000313" key="4">
    <source>
        <dbReference type="Ensembl" id="ENSMUSP00000101392.3"/>
    </source>
</evidence>
<dbReference type="PIRSF" id="PIRSF038286">
    <property type="entry name" value="PRAME"/>
    <property type="match status" value="1"/>
</dbReference>
<dbReference type="GeneTree" id="ENSGT01030000234531"/>
<dbReference type="InterPro" id="IPR032675">
    <property type="entry name" value="LRR_dom_sf"/>
</dbReference>
<dbReference type="UCSC" id="uc012dor.3">
    <property type="organism name" value="mouse"/>
</dbReference>
<comment type="similarity">
    <text evidence="1">Belongs to the PRAME family.</text>
</comment>
<evidence type="ECO:0000256" key="3">
    <source>
        <dbReference type="ARBA" id="ARBA00022737"/>
    </source>
</evidence>